<feature type="domain" description="HTH luxR-type" evidence="4">
    <location>
        <begin position="1"/>
        <end position="42"/>
    </location>
</feature>
<evidence type="ECO:0000256" key="2">
    <source>
        <dbReference type="ARBA" id="ARBA00023125"/>
    </source>
</evidence>
<dbReference type="AlphaFoldDB" id="X0T9J4"/>
<dbReference type="GO" id="GO:0006355">
    <property type="term" value="P:regulation of DNA-templated transcription"/>
    <property type="evidence" value="ECO:0007669"/>
    <property type="project" value="InterPro"/>
</dbReference>
<dbReference type="PROSITE" id="PS50043">
    <property type="entry name" value="HTH_LUXR_2"/>
    <property type="match status" value="1"/>
</dbReference>
<feature type="non-terminal residue" evidence="5">
    <location>
        <position position="1"/>
    </location>
</feature>
<keyword evidence="1" id="KW-0805">Transcription regulation</keyword>
<keyword evidence="3" id="KW-0804">Transcription</keyword>
<evidence type="ECO:0000256" key="1">
    <source>
        <dbReference type="ARBA" id="ARBA00023015"/>
    </source>
</evidence>
<dbReference type="SUPFAM" id="SSF46894">
    <property type="entry name" value="C-terminal effector domain of the bipartite response regulators"/>
    <property type="match status" value="1"/>
</dbReference>
<sequence>NKEIARQLDVSPNTVKTHVARLFEKLGAKRRTDAIAKARELGIVR</sequence>
<dbReference type="PANTHER" id="PTHR44688">
    <property type="entry name" value="DNA-BINDING TRANSCRIPTIONAL ACTIVATOR DEVR_DOSR"/>
    <property type="match status" value="1"/>
</dbReference>
<dbReference type="InterPro" id="IPR016032">
    <property type="entry name" value="Sig_transdc_resp-reg_C-effctor"/>
</dbReference>
<dbReference type="GO" id="GO:0003677">
    <property type="term" value="F:DNA binding"/>
    <property type="evidence" value="ECO:0007669"/>
    <property type="project" value="UniProtKB-KW"/>
</dbReference>
<evidence type="ECO:0000259" key="4">
    <source>
        <dbReference type="PROSITE" id="PS50043"/>
    </source>
</evidence>
<dbReference type="Pfam" id="PF00196">
    <property type="entry name" value="GerE"/>
    <property type="match status" value="1"/>
</dbReference>
<dbReference type="InterPro" id="IPR036388">
    <property type="entry name" value="WH-like_DNA-bd_sf"/>
</dbReference>
<dbReference type="Gene3D" id="1.10.10.10">
    <property type="entry name" value="Winged helix-like DNA-binding domain superfamily/Winged helix DNA-binding domain"/>
    <property type="match status" value="1"/>
</dbReference>
<evidence type="ECO:0000313" key="5">
    <source>
        <dbReference type="EMBL" id="GAF89879.1"/>
    </source>
</evidence>
<proteinExistence type="predicted"/>
<dbReference type="EMBL" id="BARS01014087">
    <property type="protein sequence ID" value="GAF89879.1"/>
    <property type="molecule type" value="Genomic_DNA"/>
</dbReference>
<accession>X0T9J4</accession>
<dbReference type="InterPro" id="IPR000792">
    <property type="entry name" value="Tscrpt_reg_LuxR_C"/>
</dbReference>
<organism evidence="5">
    <name type="scientific">marine sediment metagenome</name>
    <dbReference type="NCBI Taxonomy" id="412755"/>
    <lineage>
        <taxon>unclassified sequences</taxon>
        <taxon>metagenomes</taxon>
        <taxon>ecological metagenomes</taxon>
    </lineage>
</organism>
<dbReference type="CDD" id="cd06170">
    <property type="entry name" value="LuxR_C_like"/>
    <property type="match status" value="1"/>
</dbReference>
<gene>
    <name evidence="5" type="ORF">S01H1_24009</name>
</gene>
<dbReference type="SMART" id="SM00421">
    <property type="entry name" value="HTH_LUXR"/>
    <property type="match status" value="1"/>
</dbReference>
<reference evidence="5" key="1">
    <citation type="journal article" date="2014" name="Front. Microbiol.">
        <title>High frequency of phylogenetically diverse reductive dehalogenase-homologous genes in deep subseafloor sedimentary metagenomes.</title>
        <authorList>
            <person name="Kawai M."/>
            <person name="Futagami T."/>
            <person name="Toyoda A."/>
            <person name="Takaki Y."/>
            <person name="Nishi S."/>
            <person name="Hori S."/>
            <person name="Arai W."/>
            <person name="Tsubouchi T."/>
            <person name="Morono Y."/>
            <person name="Uchiyama I."/>
            <person name="Ito T."/>
            <person name="Fujiyama A."/>
            <person name="Inagaki F."/>
            <person name="Takami H."/>
        </authorList>
    </citation>
    <scope>NUCLEOTIDE SEQUENCE</scope>
    <source>
        <strain evidence="5">Expedition CK06-06</strain>
    </source>
</reference>
<protein>
    <recommendedName>
        <fullName evidence="4">HTH luxR-type domain-containing protein</fullName>
    </recommendedName>
</protein>
<evidence type="ECO:0000256" key="3">
    <source>
        <dbReference type="ARBA" id="ARBA00023163"/>
    </source>
</evidence>
<keyword evidence="2" id="KW-0238">DNA-binding</keyword>
<comment type="caution">
    <text evidence="5">The sequence shown here is derived from an EMBL/GenBank/DDBJ whole genome shotgun (WGS) entry which is preliminary data.</text>
</comment>
<name>X0T9J4_9ZZZZ</name>
<dbReference type="PANTHER" id="PTHR44688:SF16">
    <property type="entry name" value="DNA-BINDING TRANSCRIPTIONAL ACTIVATOR DEVR_DOSR"/>
    <property type="match status" value="1"/>
</dbReference>